<dbReference type="PANTHER" id="PTHR10948">
    <property type="entry name" value="TRANSPOSASE"/>
    <property type="match status" value="1"/>
</dbReference>
<comment type="caution">
    <text evidence="3">The sequence shown here is derived from an EMBL/GenBank/DDBJ whole genome shotgun (WGS) entry which is preliminary data.</text>
</comment>
<reference evidence="3" key="1">
    <citation type="journal article" date="2021" name="PeerJ">
        <title>Extensive microbial diversity within the chicken gut microbiome revealed by metagenomics and culture.</title>
        <authorList>
            <person name="Gilroy R."/>
            <person name="Ravi A."/>
            <person name="Getino M."/>
            <person name="Pursley I."/>
            <person name="Horton D.L."/>
            <person name="Alikhan N.F."/>
            <person name="Baker D."/>
            <person name="Gharbi K."/>
            <person name="Hall N."/>
            <person name="Watson M."/>
            <person name="Adriaenssens E.M."/>
            <person name="Foster-Nyarko E."/>
            <person name="Jarju S."/>
            <person name="Secka A."/>
            <person name="Antonio M."/>
            <person name="Oren A."/>
            <person name="Chaudhuri R.R."/>
            <person name="La Ragione R."/>
            <person name="Hildebrand F."/>
            <person name="Pallen M.J."/>
        </authorList>
    </citation>
    <scope>NUCLEOTIDE SEQUENCE</scope>
    <source>
        <strain evidence="3">421</strain>
    </source>
</reference>
<dbReference type="NCBIfam" id="NF033563">
    <property type="entry name" value="transpos_IS30"/>
    <property type="match status" value="1"/>
</dbReference>
<dbReference type="EMBL" id="DXGE01000010">
    <property type="protein sequence ID" value="HIW85217.1"/>
    <property type="molecule type" value="Genomic_DNA"/>
</dbReference>
<reference evidence="3" key="2">
    <citation type="submission" date="2021-04" db="EMBL/GenBank/DDBJ databases">
        <authorList>
            <person name="Gilroy R."/>
        </authorList>
    </citation>
    <scope>NUCLEOTIDE SEQUENCE</scope>
    <source>
        <strain evidence="3">421</strain>
    </source>
</reference>
<dbReference type="GO" id="GO:0032196">
    <property type="term" value="P:transposition"/>
    <property type="evidence" value="ECO:0007669"/>
    <property type="project" value="TreeGrafter"/>
</dbReference>
<dbReference type="GO" id="GO:0006310">
    <property type="term" value="P:DNA recombination"/>
    <property type="evidence" value="ECO:0007669"/>
    <property type="project" value="UniProtKB-KW"/>
</dbReference>
<dbReference type="PANTHER" id="PTHR10948:SF23">
    <property type="entry name" value="TRANSPOSASE INSI FOR INSERTION SEQUENCE ELEMENT IS30A-RELATED"/>
    <property type="match status" value="1"/>
</dbReference>
<dbReference type="SUPFAM" id="SSF53098">
    <property type="entry name" value="Ribonuclease H-like"/>
    <property type="match status" value="1"/>
</dbReference>
<dbReference type="GO" id="GO:0004803">
    <property type="term" value="F:transposase activity"/>
    <property type="evidence" value="ECO:0007669"/>
    <property type="project" value="TreeGrafter"/>
</dbReference>
<evidence type="ECO:0000256" key="1">
    <source>
        <dbReference type="ARBA" id="ARBA00023172"/>
    </source>
</evidence>
<dbReference type="InterPro" id="IPR051917">
    <property type="entry name" value="Transposase-Integrase"/>
</dbReference>
<dbReference type="InterPro" id="IPR025246">
    <property type="entry name" value="IS30-like_HTH"/>
</dbReference>
<name>A0A9D1RCT7_9FIRM</name>
<protein>
    <submittedName>
        <fullName evidence="3">IS30 family transposase</fullName>
    </submittedName>
</protein>
<dbReference type="InterPro" id="IPR036397">
    <property type="entry name" value="RNaseH_sf"/>
</dbReference>
<dbReference type="InterPro" id="IPR001584">
    <property type="entry name" value="Integrase_cat-core"/>
</dbReference>
<accession>A0A9D1RCT7</accession>
<dbReference type="GO" id="GO:0003676">
    <property type="term" value="F:nucleic acid binding"/>
    <property type="evidence" value="ECO:0007669"/>
    <property type="project" value="InterPro"/>
</dbReference>
<dbReference type="GO" id="GO:0005829">
    <property type="term" value="C:cytosol"/>
    <property type="evidence" value="ECO:0007669"/>
    <property type="project" value="TreeGrafter"/>
</dbReference>
<dbReference type="InterPro" id="IPR012337">
    <property type="entry name" value="RNaseH-like_sf"/>
</dbReference>
<evidence type="ECO:0000259" key="2">
    <source>
        <dbReference type="PROSITE" id="PS50994"/>
    </source>
</evidence>
<dbReference type="Proteomes" id="UP000824205">
    <property type="component" value="Unassembled WGS sequence"/>
</dbReference>
<sequence>MSNYITYEERMEIENCLHNGKSFGQIAKELGKDRSTISREVRKHSLIERTGYGANGYNACAHRDNCTKVHVCSGSCSRQSLKYCKMCSSCNDNCPDFEEQICVTRFKPPYVCNSCSERNRCTLEKTVYYAVKAHTKAQAHISESRKGVMTTEQEMSRLNAFVTPLILQGQSIHQIYVNYADTLMCSEKTLYNYIDHGFFDARNIDLPRKVRYRPRKKEQEFKVDRGCYIGRSYVDYQQFLLKHPNAHTVQMDSVIGTVGGKVLLTIHFPETSFMMAFLRDANTSQSVIDVFDYLYRKLGKERFEKLFPVILTDRGSEFSNPKMIECEPSCGIRRTYVFYCDPSSPYQKGSIEVNHELVRRILPKGMSFDRLTQTDIDHMMNHINSYRRAKLGNRTPYEAFAFYYGKETLEKLGYSPIDPSCVVMTPKLLKR</sequence>
<keyword evidence="1" id="KW-0233">DNA recombination</keyword>
<proteinExistence type="predicted"/>
<gene>
    <name evidence="3" type="ORF">IAA48_01850</name>
</gene>
<evidence type="ECO:0000313" key="3">
    <source>
        <dbReference type="EMBL" id="HIW85217.1"/>
    </source>
</evidence>
<evidence type="ECO:0000313" key="4">
    <source>
        <dbReference type="Proteomes" id="UP000824205"/>
    </source>
</evidence>
<dbReference type="Pfam" id="PF13936">
    <property type="entry name" value="HTH_38"/>
    <property type="match status" value="1"/>
</dbReference>
<organism evidence="3 4">
    <name type="scientific">Candidatus Eubacterium faecipullorum</name>
    <dbReference type="NCBI Taxonomy" id="2838571"/>
    <lineage>
        <taxon>Bacteria</taxon>
        <taxon>Bacillati</taxon>
        <taxon>Bacillota</taxon>
        <taxon>Clostridia</taxon>
        <taxon>Eubacteriales</taxon>
        <taxon>Eubacteriaceae</taxon>
        <taxon>Eubacterium</taxon>
    </lineage>
</organism>
<dbReference type="Gene3D" id="3.30.420.10">
    <property type="entry name" value="Ribonuclease H-like superfamily/Ribonuclease H"/>
    <property type="match status" value="1"/>
</dbReference>
<dbReference type="AlphaFoldDB" id="A0A9D1RCT7"/>
<feature type="domain" description="Integrase catalytic" evidence="2">
    <location>
        <begin position="240"/>
        <end position="404"/>
    </location>
</feature>
<dbReference type="InterPro" id="IPR053392">
    <property type="entry name" value="Transposase_IS30-like"/>
</dbReference>
<dbReference type="GO" id="GO:0015074">
    <property type="term" value="P:DNA integration"/>
    <property type="evidence" value="ECO:0007669"/>
    <property type="project" value="InterPro"/>
</dbReference>
<dbReference type="PROSITE" id="PS50994">
    <property type="entry name" value="INTEGRASE"/>
    <property type="match status" value="1"/>
</dbReference>